<protein>
    <submittedName>
        <fullName evidence="1">GxxExxY protein</fullName>
    </submittedName>
</protein>
<dbReference type="NCBIfam" id="TIGR04256">
    <property type="entry name" value="GxxExxY"/>
    <property type="match status" value="1"/>
</dbReference>
<comment type="caution">
    <text evidence="1">The sequence shown here is derived from an EMBL/GenBank/DDBJ whole genome shotgun (WGS) entry which is preliminary data.</text>
</comment>
<dbReference type="InterPro" id="IPR026350">
    <property type="entry name" value="GxxExxY"/>
</dbReference>
<dbReference type="Pfam" id="PF13366">
    <property type="entry name" value="PDDEXK_3"/>
    <property type="match status" value="1"/>
</dbReference>
<evidence type="ECO:0000313" key="2">
    <source>
        <dbReference type="Proteomes" id="UP000703674"/>
    </source>
</evidence>
<reference evidence="1 2" key="1">
    <citation type="submission" date="2020-03" db="EMBL/GenBank/DDBJ databases">
        <title>Salinimicrobium sp. nov, isolated from SCS.</title>
        <authorList>
            <person name="Cao W.R."/>
        </authorList>
    </citation>
    <scope>NUCLEOTIDE SEQUENCE [LARGE SCALE GENOMIC DNA]</scope>
    <source>
        <strain evidence="2">J15B91</strain>
    </source>
</reference>
<evidence type="ECO:0000313" key="1">
    <source>
        <dbReference type="EMBL" id="NJW55059.1"/>
    </source>
</evidence>
<dbReference type="RefSeq" id="WP_168139762.1">
    <property type="nucleotide sequence ID" value="NZ_JAAVJR010000763.1"/>
</dbReference>
<proteinExistence type="predicted"/>
<feature type="non-terminal residue" evidence="1">
    <location>
        <position position="55"/>
    </location>
</feature>
<gene>
    <name evidence="1" type="ORF">HC175_19285</name>
</gene>
<sequence>MANILYKEESYSIVGALFEVYNNLGSGFAEIVYKDALELEFNNRRIPFAREKEYS</sequence>
<organism evidence="1 2">
    <name type="scientific">Salinimicrobium oceani</name>
    <dbReference type="NCBI Taxonomy" id="2722702"/>
    <lineage>
        <taxon>Bacteria</taxon>
        <taxon>Pseudomonadati</taxon>
        <taxon>Bacteroidota</taxon>
        <taxon>Flavobacteriia</taxon>
        <taxon>Flavobacteriales</taxon>
        <taxon>Flavobacteriaceae</taxon>
        <taxon>Salinimicrobium</taxon>
    </lineage>
</organism>
<dbReference type="EMBL" id="JAAVJR010000763">
    <property type="protein sequence ID" value="NJW55059.1"/>
    <property type="molecule type" value="Genomic_DNA"/>
</dbReference>
<accession>A0ABX1D717</accession>
<name>A0ABX1D717_9FLAO</name>
<keyword evidence="2" id="KW-1185">Reference proteome</keyword>
<dbReference type="Proteomes" id="UP000703674">
    <property type="component" value="Unassembled WGS sequence"/>
</dbReference>